<evidence type="ECO:0000256" key="11">
    <source>
        <dbReference type="ARBA" id="ARBA00022833"/>
    </source>
</evidence>
<keyword evidence="12 21" id="KW-1133">Transmembrane helix</keyword>
<organism evidence="24 25">
    <name type="scientific">Patellaria atrata CBS 101060</name>
    <dbReference type="NCBI Taxonomy" id="1346257"/>
    <lineage>
        <taxon>Eukaryota</taxon>
        <taxon>Fungi</taxon>
        <taxon>Dikarya</taxon>
        <taxon>Ascomycota</taxon>
        <taxon>Pezizomycotina</taxon>
        <taxon>Dothideomycetes</taxon>
        <taxon>Dothideomycetes incertae sedis</taxon>
        <taxon>Patellariales</taxon>
        <taxon>Patellariaceae</taxon>
        <taxon>Patellaria</taxon>
    </lineage>
</organism>
<keyword evidence="8 22" id="KW-0732">Signal</keyword>
<evidence type="ECO:0000256" key="1">
    <source>
        <dbReference type="ARBA" id="ARBA00000900"/>
    </source>
</evidence>
<evidence type="ECO:0000256" key="17">
    <source>
        <dbReference type="ARBA" id="ARBA00077885"/>
    </source>
</evidence>
<dbReference type="OrthoDB" id="9984778at2759"/>
<dbReference type="Proteomes" id="UP000799429">
    <property type="component" value="Unassembled WGS sequence"/>
</dbReference>
<feature type="transmembrane region" description="Helical" evidence="21">
    <location>
        <begin position="568"/>
        <end position="585"/>
    </location>
</feature>
<evidence type="ECO:0000256" key="10">
    <source>
        <dbReference type="ARBA" id="ARBA00022786"/>
    </source>
</evidence>
<evidence type="ECO:0000256" key="19">
    <source>
        <dbReference type="PROSITE-ProRule" id="PRU00175"/>
    </source>
</evidence>
<feature type="domain" description="RING-type" evidence="23">
    <location>
        <begin position="735"/>
        <end position="794"/>
    </location>
</feature>
<dbReference type="InterPro" id="IPR050731">
    <property type="entry name" value="HRD1_E3_ubiq-ligases"/>
</dbReference>
<feature type="compositionally biased region" description="Low complexity" evidence="20">
    <location>
        <begin position="542"/>
        <end position="555"/>
    </location>
</feature>
<dbReference type="GO" id="GO:0012505">
    <property type="term" value="C:endomembrane system"/>
    <property type="evidence" value="ECO:0007669"/>
    <property type="project" value="UniProtKB-SubCell"/>
</dbReference>
<dbReference type="InterPro" id="IPR024766">
    <property type="entry name" value="Znf_RING_H2"/>
</dbReference>
<dbReference type="Pfam" id="PF11145">
    <property type="entry name" value="DUF2921"/>
    <property type="match status" value="2"/>
</dbReference>
<accession>A0A9P4VS90</accession>
<comment type="catalytic activity">
    <reaction evidence="1">
        <text>S-ubiquitinyl-[E2 ubiquitin-conjugating enzyme]-L-cysteine + [acceptor protein]-L-lysine = [E2 ubiquitin-conjugating enzyme]-L-cysteine + N(6)-ubiquitinyl-[acceptor protein]-L-lysine.</text>
        <dbReference type="EC" id="2.3.2.27"/>
    </reaction>
</comment>
<dbReference type="FunFam" id="3.30.40.10:FF:000626">
    <property type="entry name" value="Transmembrane ubiquitin ligase 1"/>
    <property type="match status" value="1"/>
</dbReference>
<comment type="subcellular location">
    <subcellularLocation>
        <location evidence="2">Endomembrane system</location>
        <topology evidence="2">Multi-pass membrane protein</topology>
    </subcellularLocation>
</comment>
<evidence type="ECO:0000256" key="9">
    <source>
        <dbReference type="ARBA" id="ARBA00022771"/>
    </source>
</evidence>
<dbReference type="EC" id="2.3.2.27" evidence="4"/>
<feature type="chain" id="PRO_5040372076" description="DSC E3 ubiquitin ligase complex subunit A" evidence="22">
    <location>
        <begin position="20"/>
        <end position="800"/>
    </location>
</feature>
<dbReference type="PANTHER" id="PTHR22763:SF162">
    <property type="entry name" value="TRANSMEMBRANE E3 UBIQUITIN-PROTEIN LIGASE 1"/>
    <property type="match status" value="1"/>
</dbReference>
<feature type="compositionally biased region" description="Low complexity" evidence="20">
    <location>
        <begin position="493"/>
        <end position="511"/>
    </location>
</feature>
<dbReference type="InterPro" id="IPR001841">
    <property type="entry name" value="Znf_RING"/>
</dbReference>
<dbReference type="GO" id="GO:0044695">
    <property type="term" value="C:Dsc E3 ubiquitin ligase complex"/>
    <property type="evidence" value="ECO:0007669"/>
    <property type="project" value="TreeGrafter"/>
</dbReference>
<comment type="caution">
    <text evidence="24">The sequence shown here is derived from an EMBL/GenBank/DDBJ whole genome shotgun (WGS) entry which is preliminary data.</text>
</comment>
<keyword evidence="5" id="KW-0808">Transferase</keyword>
<feature type="transmembrane region" description="Helical" evidence="21">
    <location>
        <begin position="591"/>
        <end position="610"/>
    </location>
</feature>
<keyword evidence="10" id="KW-0833">Ubl conjugation pathway</keyword>
<reference evidence="24" key="1">
    <citation type="journal article" date="2020" name="Stud. Mycol.">
        <title>101 Dothideomycetes genomes: a test case for predicting lifestyles and emergence of pathogens.</title>
        <authorList>
            <person name="Haridas S."/>
            <person name="Albert R."/>
            <person name="Binder M."/>
            <person name="Bloem J."/>
            <person name="Labutti K."/>
            <person name="Salamov A."/>
            <person name="Andreopoulos B."/>
            <person name="Baker S."/>
            <person name="Barry K."/>
            <person name="Bills G."/>
            <person name="Bluhm B."/>
            <person name="Cannon C."/>
            <person name="Castanera R."/>
            <person name="Culley D."/>
            <person name="Daum C."/>
            <person name="Ezra D."/>
            <person name="Gonzalez J."/>
            <person name="Henrissat B."/>
            <person name="Kuo A."/>
            <person name="Liang C."/>
            <person name="Lipzen A."/>
            <person name="Lutzoni F."/>
            <person name="Magnuson J."/>
            <person name="Mondo S."/>
            <person name="Nolan M."/>
            <person name="Ohm R."/>
            <person name="Pangilinan J."/>
            <person name="Park H.-J."/>
            <person name="Ramirez L."/>
            <person name="Alfaro M."/>
            <person name="Sun H."/>
            <person name="Tritt A."/>
            <person name="Yoshinaga Y."/>
            <person name="Zwiers L.-H."/>
            <person name="Turgeon B."/>
            <person name="Goodwin S."/>
            <person name="Spatafora J."/>
            <person name="Crous P."/>
            <person name="Grigoriev I."/>
        </authorList>
    </citation>
    <scope>NUCLEOTIDE SEQUENCE</scope>
    <source>
        <strain evidence="24">CBS 101060</strain>
    </source>
</reference>
<dbReference type="GO" id="GO:0043161">
    <property type="term" value="P:proteasome-mediated ubiquitin-dependent protein catabolic process"/>
    <property type="evidence" value="ECO:0007669"/>
    <property type="project" value="TreeGrafter"/>
</dbReference>
<sequence>MANARLALPFLILFFLLWAAPNEPPVAASSHQRFTFSHTIERERASLNVLNESRYGDFIPQHGKKLNLTGFHEDAGYAWLAGPGDFFEKVKKKAFNGRLRTLKISDGDLAFGEPGEDQPLYQNVTGYTLGNWVRSNLEKDYVQPSINLSAVLPEGTYSSNKYQWNITGESGEIGLLISEKGASVTNLDRTVREVNARLTIYDELSSGEGWAITLHGVHFAETGGLILTSTSEKFAGIFGLPHLALDNKEFELSKSLLNKTLTEKIAHRETRLDGSTNPWASTPDHPGESLFPLPHCEFVLYLQQFPAENVPASPLSGGDKQKALAFYEEDLRHPKGFSHSPLPPLRFYMTMFSPDCGFALESKGPPDYTSQDGKHLEGLKEEVFVERQREVVLLYGMVSAAQVWLMLRQCKETSTPSTRSRVSFYTIAMLNMGDGAAQIAFLTGSMLYGPIYLALLIVSFFAFIAVNQLNIRFMVDIWIVQSPERRRRQPPNATRTQPNPQAAPQPANTNRSSSPGLPLPATARTDGATPVILPPDQDEDPATTTTTATQTNNTTPSRREFGSFFSRFYFLLFVLIFLSINASSWPPPAGLLYLALISTMYLSFWVPQLFRNTVRNCRRALRWEFVIGQSVLRLLPFFYLLGMQDNIFQTSPQRGLLMFLCSWVSLQVVLLAAQSVIGPRFCIPSTWLPQAYDYHPVLKDDMEDGNMPIGVKTADPQSPETAKSPTDSGKRNFDCAICMQNLEVLVVETGEEESAARVGLLARRAYMVTPCRHIFHTNCLEGWMRYRLQCPVCRETLPPL</sequence>
<gene>
    <name evidence="24" type="ORF">M501DRAFT_956698</name>
</gene>
<keyword evidence="13 21" id="KW-0472">Membrane</keyword>
<evidence type="ECO:0000256" key="8">
    <source>
        <dbReference type="ARBA" id="ARBA00022729"/>
    </source>
</evidence>
<dbReference type="PROSITE" id="PS50089">
    <property type="entry name" value="ZF_RING_2"/>
    <property type="match status" value="1"/>
</dbReference>
<evidence type="ECO:0000256" key="16">
    <source>
        <dbReference type="ARBA" id="ARBA00071072"/>
    </source>
</evidence>
<keyword evidence="25" id="KW-1185">Reference proteome</keyword>
<dbReference type="Pfam" id="PF12678">
    <property type="entry name" value="zf-rbx1"/>
    <property type="match status" value="1"/>
</dbReference>
<dbReference type="InterPro" id="IPR021319">
    <property type="entry name" value="DUF2921"/>
</dbReference>
<comment type="function">
    <text evidence="14">Catalytic component of the DSC E3 ubiquitin ligase complex which is required for the srbA transcriptional activator proteolytic cleavage to release the soluble transcription factor from the membrane in low oxygen or sterol conditions. Required for growth during hypoxia and triazole drug susceptibility, as well as for virulence in a murine model of invasive pulmonary aspergillosis (IPA).</text>
</comment>
<dbReference type="GO" id="GO:0061630">
    <property type="term" value="F:ubiquitin protein ligase activity"/>
    <property type="evidence" value="ECO:0007669"/>
    <property type="project" value="UniProtKB-EC"/>
</dbReference>
<comment type="subunit">
    <text evidence="15">Component of the DSC E3 ubiquitin ligase complex composed of dscA, dscB, dscC and dscD.</text>
</comment>
<keyword evidence="6 21" id="KW-0812">Transmembrane</keyword>
<dbReference type="Gene3D" id="3.30.40.10">
    <property type="entry name" value="Zinc/RING finger domain, C3HC4 (zinc finger)"/>
    <property type="match status" value="1"/>
</dbReference>
<dbReference type="GO" id="GO:0008270">
    <property type="term" value="F:zinc ion binding"/>
    <property type="evidence" value="ECO:0007669"/>
    <property type="project" value="UniProtKB-KW"/>
</dbReference>
<evidence type="ECO:0000256" key="21">
    <source>
        <dbReference type="SAM" id="Phobius"/>
    </source>
</evidence>
<evidence type="ECO:0000256" key="2">
    <source>
        <dbReference type="ARBA" id="ARBA00004127"/>
    </source>
</evidence>
<evidence type="ECO:0000313" key="25">
    <source>
        <dbReference type="Proteomes" id="UP000799429"/>
    </source>
</evidence>
<evidence type="ECO:0000256" key="14">
    <source>
        <dbReference type="ARBA" id="ARBA00056116"/>
    </source>
</evidence>
<evidence type="ECO:0000256" key="7">
    <source>
        <dbReference type="ARBA" id="ARBA00022723"/>
    </source>
</evidence>
<evidence type="ECO:0000313" key="24">
    <source>
        <dbReference type="EMBL" id="KAF2838304.1"/>
    </source>
</evidence>
<protein>
    <recommendedName>
        <fullName evidence="16">DSC E3 ubiquitin ligase complex subunit A</fullName>
        <ecNumber evidence="4">2.3.2.27</ecNumber>
    </recommendedName>
    <alternativeName>
        <fullName evidence="17">Defective for SREBP cleavage protein A</fullName>
    </alternativeName>
    <alternativeName>
        <fullName evidence="18">RING-type E3 ubiquitin transferase dscA</fullName>
    </alternativeName>
</protein>
<dbReference type="InterPro" id="IPR013083">
    <property type="entry name" value="Znf_RING/FYVE/PHD"/>
</dbReference>
<evidence type="ECO:0000256" key="3">
    <source>
        <dbReference type="ARBA" id="ARBA00004906"/>
    </source>
</evidence>
<proteinExistence type="predicted"/>
<evidence type="ECO:0000256" key="20">
    <source>
        <dbReference type="SAM" id="MobiDB-lite"/>
    </source>
</evidence>
<feature type="signal peptide" evidence="22">
    <location>
        <begin position="1"/>
        <end position="19"/>
    </location>
</feature>
<evidence type="ECO:0000256" key="4">
    <source>
        <dbReference type="ARBA" id="ARBA00012483"/>
    </source>
</evidence>
<evidence type="ECO:0000256" key="6">
    <source>
        <dbReference type="ARBA" id="ARBA00022692"/>
    </source>
</evidence>
<evidence type="ECO:0000256" key="15">
    <source>
        <dbReference type="ARBA" id="ARBA00063126"/>
    </source>
</evidence>
<feature type="region of interest" description="Disordered" evidence="20">
    <location>
        <begin position="485"/>
        <end position="556"/>
    </location>
</feature>
<dbReference type="EMBL" id="MU006097">
    <property type="protein sequence ID" value="KAF2838304.1"/>
    <property type="molecule type" value="Genomic_DNA"/>
</dbReference>
<name>A0A9P4VS90_9PEZI</name>
<keyword evidence="11" id="KW-0862">Zinc</keyword>
<dbReference type="AlphaFoldDB" id="A0A9P4VS90"/>
<evidence type="ECO:0000256" key="18">
    <source>
        <dbReference type="ARBA" id="ARBA00082128"/>
    </source>
</evidence>
<dbReference type="SMART" id="SM00184">
    <property type="entry name" value="RING"/>
    <property type="match status" value="1"/>
</dbReference>
<dbReference type="SUPFAM" id="SSF57850">
    <property type="entry name" value="RING/U-box"/>
    <property type="match status" value="1"/>
</dbReference>
<evidence type="ECO:0000256" key="12">
    <source>
        <dbReference type="ARBA" id="ARBA00022989"/>
    </source>
</evidence>
<evidence type="ECO:0000259" key="23">
    <source>
        <dbReference type="PROSITE" id="PS50089"/>
    </source>
</evidence>
<evidence type="ECO:0000256" key="5">
    <source>
        <dbReference type="ARBA" id="ARBA00022679"/>
    </source>
</evidence>
<feature type="transmembrane region" description="Helical" evidence="21">
    <location>
        <begin position="654"/>
        <end position="673"/>
    </location>
</feature>
<feature type="transmembrane region" description="Helical" evidence="21">
    <location>
        <begin position="622"/>
        <end position="642"/>
    </location>
</feature>
<evidence type="ECO:0000256" key="13">
    <source>
        <dbReference type="ARBA" id="ARBA00023136"/>
    </source>
</evidence>
<dbReference type="PANTHER" id="PTHR22763">
    <property type="entry name" value="RING ZINC FINGER PROTEIN"/>
    <property type="match status" value="1"/>
</dbReference>
<comment type="pathway">
    <text evidence="3">Protein modification; protein ubiquitination.</text>
</comment>
<keyword evidence="7" id="KW-0479">Metal-binding</keyword>
<keyword evidence="9 19" id="KW-0863">Zinc-finger</keyword>
<feature type="transmembrane region" description="Helical" evidence="21">
    <location>
        <begin position="447"/>
        <end position="466"/>
    </location>
</feature>
<evidence type="ECO:0000256" key="22">
    <source>
        <dbReference type="SAM" id="SignalP"/>
    </source>
</evidence>